<keyword evidence="2" id="KW-1185">Reference proteome</keyword>
<dbReference type="EMBL" id="JAIRAU010000002">
    <property type="protein sequence ID" value="MBZ5708834.1"/>
    <property type="molecule type" value="Genomic_DNA"/>
</dbReference>
<evidence type="ECO:0000313" key="1">
    <source>
        <dbReference type="EMBL" id="MBZ5708834.1"/>
    </source>
</evidence>
<gene>
    <name evidence="1" type="ORF">K7C98_06170</name>
</gene>
<dbReference type="Proteomes" id="UP001139031">
    <property type="component" value="Unassembled WGS sequence"/>
</dbReference>
<accession>A0ABS7TKW5</accession>
<evidence type="ECO:0000313" key="2">
    <source>
        <dbReference type="Proteomes" id="UP001139031"/>
    </source>
</evidence>
<protein>
    <submittedName>
        <fullName evidence="1">Uncharacterized protein</fullName>
    </submittedName>
</protein>
<comment type="caution">
    <text evidence="1">The sequence shown here is derived from an EMBL/GenBank/DDBJ whole genome shotgun (WGS) entry which is preliminary data.</text>
</comment>
<reference evidence="1" key="1">
    <citation type="submission" date="2021-08" db="EMBL/GenBank/DDBJ databases">
        <authorList>
            <person name="Stevens D.C."/>
        </authorList>
    </citation>
    <scope>NUCLEOTIDE SEQUENCE</scope>
    <source>
        <strain evidence="1">DSM 53165</strain>
    </source>
</reference>
<organism evidence="1 2">
    <name type="scientific">Nannocystis pusilla</name>
    <dbReference type="NCBI Taxonomy" id="889268"/>
    <lineage>
        <taxon>Bacteria</taxon>
        <taxon>Pseudomonadati</taxon>
        <taxon>Myxococcota</taxon>
        <taxon>Polyangia</taxon>
        <taxon>Nannocystales</taxon>
        <taxon>Nannocystaceae</taxon>
        <taxon>Nannocystis</taxon>
    </lineage>
</organism>
<proteinExistence type="predicted"/>
<sequence length="506" mass="56228">MGPRGRAQAGEEARRAAAREGHANELARAFADGLIQIFPETALAVAAERFGLSVEHMFGERALRGTTIALRRKQAAWTPRDQTGDPAFHVDWGSNRSWGSRHLVFEGEVCKQFLEVRSVGGPGRGLTIRLSGSGIAEGFVELLSCKSDRLELVPEGPHAWGDAKIAIPPGFVEEPDTFSMGRREAERARVLADKRMWPLHLEYRTLKEGECELVAEIASDGSHTSGSLELVVIWKPWRPSLTHSSIGNYALFAMHHREHVSAHITLRGSLAWAWAWASRHVEAWRTAHGDGSLRIERDHEVVFHEREEAGAPPLDRVTEFMPGPKSPFQVAGSTYLFGTFGYPPRSMDARDQLVVQLVLAAYDRTADHVADIARLEAICDEAIRSGAAYSALLELHQYRPDDTTRWESITLGGNDEPLKIAAWHETHIRGIDRRIWMSTSHAARLDRARLPDHITMTELGGGLRLQMPDERRRGELEPLIAALGALVPSAPELDRWAAERASEPQS</sequence>
<dbReference type="RefSeq" id="WP_224190614.1">
    <property type="nucleotide sequence ID" value="NZ_JAIRAU010000002.1"/>
</dbReference>
<name>A0ABS7TKW5_9BACT</name>